<proteinExistence type="inferred from homology"/>
<evidence type="ECO:0000313" key="3">
    <source>
        <dbReference type="EMBL" id="QGZ37048.1"/>
    </source>
</evidence>
<dbReference type="Pfam" id="PF00975">
    <property type="entry name" value="Thioesterase"/>
    <property type="match status" value="1"/>
</dbReference>
<dbReference type="InterPro" id="IPR001031">
    <property type="entry name" value="Thioesterase"/>
</dbReference>
<dbReference type="SUPFAM" id="SSF53474">
    <property type="entry name" value="alpha/beta-Hydrolases"/>
    <property type="match status" value="1"/>
</dbReference>
<dbReference type="GO" id="GO:0016787">
    <property type="term" value="F:hydrolase activity"/>
    <property type="evidence" value="ECO:0007669"/>
    <property type="project" value="UniProtKB-KW"/>
</dbReference>
<dbReference type="Proteomes" id="UP000435648">
    <property type="component" value="Chromosome"/>
</dbReference>
<dbReference type="EMBL" id="CP046908">
    <property type="protein sequence ID" value="QGZ37048.1"/>
    <property type="molecule type" value="Genomic_DNA"/>
</dbReference>
<comment type="similarity">
    <text evidence="1">Belongs to the thioesterase family.</text>
</comment>
<dbReference type="Gene3D" id="3.40.50.1820">
    <property type="entry name" value="alpha/beta hydrolase"/>
    <property type="match status" value="1"/>
</dbReference>
<gene>
    <name evidence="3" type="ORF">GH266_22635</name>
</gene>
<dbReference type="KEGG" id="siw:GH266_22635"/>
<organism evidence="3 4">
    <name type="scientific">Stappia indica</name>
    <dbReference type="NCBI Taxonomy" id="538381"/>
    <lineage>
        <taxon>Bacteria</taxon>
        <taxon>Pseudomonadati</taxon>
        <taxon>Pseudomonadota</taxon>
        <taxon>Alphaproteobacteria</taxon>
        <taxon>Hyphomicrobiales</taxon>
        <taxon>Stappiaceae</taxon>
        <taxon>Stappia</taxon>
    </lineage>
</organism>
<dbReference type="GO" id="GO:0008610">
    <property type="term" value="P:lipid biosynthetic process"/>
    <property type="evidence" value="ECO:0007669"/>
    <property type="project" value="TreeGrafter"/>
</dbReference>
<feature type="domain" description="Thioesterase" evidence="2">
    <location>
        <begin position="25"/>
        <end position="245"/>
    </location>
</feature>
<dbReference type="RefSeq" id="WP_158195866.1">
    <property type="nucleotide sequence ID" value="NZ_CP046908.1"/>
</dbReference>
<reference evidence="3 4" key="1">
    <citation type="submission" date="2019-12" db="EMBL/GenBank/DDBJ databases">
        <title>The genome of Stappia indica PHM037.</title>
        <authorList>
            <person name="Kacar D."/>
            <person name="Galan B."/>
            <person name="Canedo L."/>
            <person name="Rodriguez P."/>
            <person name="de la Calle F."/>
            <person name="Garcia J.L."/>
        </authorList>
    </citation>
    <scope>NUCLEOTIDE SEQUENCE [LARGE SCALE GENOMIC DNA]</scope>
    <source>
        <strain evidence="3 4">PHM037</strain>
    </source>
</reference>
<dbReference type="InterPro" id="IPR029058">
    <property type="entry name" value="AB_hydrolase_fold"/>
</dbReference>
<sequence length="256" mass="27322">MNAPVRAVSPWFPFGRPAGRGRAVLFAFHHAGGAASFFHGWRDHPLLADLDVCPVELPGRGRRFLEPACRAFGEVLAGLVPALCGAVPAGRPVILFGHSLGALVAFEAALALQARGLPPAAFIASARRAPQLPTPQPWRHAMPDAALIGELRRLGGTRDEVLESEELLELFLPAIRADFALTETYALRTGARLDCPVLALRGTGDLEVSAADVDAWDAVCGSRVARADLPGDHFYLSEPSVLADILVRLRRHAGLA</sequence>
<dbReference type="PANTHER" id="PTHR11487:SF0">
    <property type="entry name" value="S-ACYL FATTY ACID SYNTHASE THIOESTERASE, MEDIUM CHAIN"/>
    <property type="match status" value="1"/>
</dbReference>
<dbReference type="InterPro" id="IPR012223">
    <property type="entry name" value="TEII"/>
</dbReference>
<evidence type="ECO:0000259" key="2">
    <source>
        <dbReference type="Pfam" id="PF00975"/>
    </source>
</evidence>
<protein>
    <submittedName>
        <fullName evidence="3">Alpha/beta fold hydrolase</fullName>
    </submittedName>
</protein>
<evidence type="ECO:0000256" key="1">
    <source>
        <dbReference type="ARBA" id="ARBA00007169"/>
    </source>
</evidence>
<accession>A0A857CDW9</accession>
<dbReference type="PANTHER" id="PTHR11487">
    <property type="entry name" value="THIOESTERASE"/>
    <property type="match status" value="1"/>
</dbReference>
<dbReference type="OrthoDB" id="8480037at2"/>
<keyword evidence="3" id="KW-0378">Hydrolase</keyword>
<dbReference type="AlphaFoldDB" id="A0A857CDW9"/>
<name>A0A857CDW9_9HYPH</name>
<evidence type="ECO:0000313" key="4">
    <source>
        <dbReference type="Proteomes" id="UP000435648"/>
    </source>
</evidence>